<dbReference type="InterPro" id="IPR011765">
    <property type="entry name" value="Pept_M16_N"/>
</dbReference>
<keyword evidence="5" id="KW-1185">Reference proteome</keyword>
<comment type="similarity">
    <text evidence="1">Belongs to the peptidase M16 family.</text>
</comment>
<dbReference type="PANTHER" id="PTHR11851:SF49">
    <property type="entry name" value="MITOCHONDRIAL-PROCESSING PEPTIDASE SUBUNIT ALPHA"/>
    <property type="match status" value="1"/>
</dbReference>
<feature type="domain" description="Peptidase M16 C-terminal" evidence="3">
    <location>
        <begin position="161"/>
        <end position="334"/>
    </location>
</feature>
<evidence type="ECO:0000259" key="2">
    <source>
        <dbReference type="Pfam" id="PF00675"/>
    </source>
</evidence>
<protein>
    <submittedName>
        <fullName evidence="4">Peptidase M16</fullName>
    </submittedName>
</protein>
<dbReference type="AlphaFoldDB" id="A0A2K9P1V0"/>
<dbReference type="GO" id="GO:0046872">
    <property type="term" value="F:metal ion binding"/>
    <property type="evidence" value="ECO:0007669"/>
    <property type="project" value="InterPro"/>
</dbReference>
<evidence type="ECO:0000313" key="4">
    <source>
        <dbReference type="EMBL" id="AUO19244.1"/>
    </source>
</evidence>
<dbReference type="PANTHER" id="PTHR11851">
    <property type="entry name" value="METALLOPROTEASE"/>
    <property type="match status" value="1"/>
</dbReference>
<dbReference type="KEGG" id="mpec:B9O19_01079"/>
<organism evidence="4 5">
    <name type="scientific">Monoglobus pectinilyticus</name>
    <dbReference type="NCBI Taxonomy" id="1981510"/>
    <lineage>
        <taxon>Bacteria</taxon>
        <taxon>Bacillati</taxon>
        <taxon>Bacillota</taxon>
        <taxon>Clostridia</taxon>
        <taxon>Monoglobales</taxon>
        <taxon>Monoglobaceae</taxon>
        <taxon>Monoglobus</taxon>
    </lineage>
</organism>
<dbReference type="Pfam" id="PF00675">
    <property type="entry name" value="Peptidase_M16"/>
    <property type="match status" value="1"/>
</dbReference>
<dbReference type="InterPro" id="IPR011249">
    <property type="entry name" value="Metalloenz_LuxS/M16"/>
</dbReference>
<dbReference type="InterPro" id="IPR050361">
    <property type="entry name" value="MPP/UQCRC_Complex"/>
</dbReference>
<dbReference type="Proteomes" id="UP000235589">
    <property type="component" value="Chromosome"/>
</dbReference>
<dbReference type="EMBL" id="CP020991">
    <property type="protein sequence ID" value="AUO19244.1"/>
    <property type="molecule type" value="Genomic_DNA"/>
</dbReference>
<dbReference type="SUPFAM" id="SSF63411">
    <property type="entry name" value="LuxS/MPP-like metallohydrolase"/>
    <property type="match status" value="2"/>
</dbReference>
<dbReference type="RefSeq" id="WP_102365462.1">
    <property type="nucleotide sequence ID" value="NZ_CP020991.1"/>
</dbReference>
<sequence length="427" mass="49097">MNTKFETNILNNGLTVKHLKNEHLHSVNIGIYARKLPEKICGIAHMTEHMFFRRLCDIPQRQLYFETDKIGATLNGATYADFICLDITVSPSKIREAFLLISKVFKSFEWRPQEVEAEKRVVKRQIEDRYNSLYSKADIKYYESTPKGSFIMGNISDINRMSVKSVNEYRRSVFVPENCCVVLTGNFSCNDLSHFTNELEQLPMTDTGTNLMLPKYTVKEFCNRSSASDRIYGSSDGFSDVSISFDVDGASVNRYAAEILQSIIGYGVTSKLSQVLREKLGFTSEIGGSIEFTGYSGRMSFEFEVHNENIEESLTAVFDILQQSKYGLTENDMQSNKVFYTDNQYRLLDDVHELNFLIGWRTFVENEPFCSIDELISKYDDVTVRDINEAAEKIFRSQNLVISVSNDNKIYRKIKLNNLFDNLRKEL</sequence>
<gene>
    <name evidence="4" type="ORF">B9O19_01079</name>
</gene>
<evidence type="ECO:0000256" key="1">
    <source>
        <dbReference type="ARBA" id="ARBA00007261"/>
    </source>
</evidence>
<dbReference type="Pfam" id="PF05193">
    <property type="entry name" value="Peptidase_M16_C"/>
    <property type="match status" value="1"/>
</dbReference>
<dbReference type="InterPro" id="IPR007863">
    <property type="entry name" value="Peptidase_M16_C"/>
</dbReference>
<dbReference type="Gene3D" id="3.30.830.10">
    <property type="entry name" value="Metalloenzyme, LuxS/M16 peptidase-like"/>
    <property type="match status" value="2"/>
</dbReference>
<accession>A0A2K9P1V0</accession>
<dbReference type="OrthoDB" id="9811314at2"/>
<feature type="domain" description="Peptidase M16 N-terminal" evidence="2">
    <location>
        <begin position="34"/>
        <end position="128"/>
    </location>
</feature>
<name>A0A2K9P1V0_9FIRM</name>
<dbReference type="GeneID" id="98062489"/>
<evidence type="ECO:0000259" key="3">
    <source>
        <dbReference type="Pfam" id="PF05193"/>
    </source>
</evidence>
<evidence type="ECO:0000313" key="5">
    <source>
        <dbReference type="Proteomes" id="UP000235589"/>
    </source>
</evidence>
<reference evidence="4 5" key="1">
    <citation type="submission" date="2017-04" db="EMBL/GenBank/DDBJ databases">
        <title>Monoglobus pectinilyticus 14 draft genome.</title>
        <authorList>
            <person name="Kim C."/>
            <person name="Rosendale D.I."/>
            <person name="Kelly W.J."/>
            <person name="Tannock G.W."/>
            <person name="Patchett M.L."/>
            <person name="Jordens J.Z."/>
        </authorList>
    </citation>
    <scope>NUCLEOTIDE SEQUENCE [LARGE SCALE GENOMIC DNA]</scope>
    <source>
        <strain evidence="4 5">14</strain>
    </source>
</reference>
<proteinExistence type="inferred from homology"/>